<dbReference type="PROSITE" id="PS50889">
    <property type="entry name" value="S4"/>
    <property type="match status" value="1"/>
</dbReference>
<dbReference type="InterPro" id="IPR036986">
    <property type="entry name" value="S4_RNA-bd_sf"/>
</dbReference>
<keyword evidence="1" id="KW-0694">RNA-binding</keyword>
<dbReference type="Proteomes" id="UP000823634">
    <property type="component" value="Unassembled WGS sequence"/>
</dbReference>
<dbReference type="SUPFAM" id="SSF55174">
    <property type="entry name" value="Alpha-L RNA-binding motif"/>
    <property type="match status" value="1"/>
</dbReference>
<proteinExistence type="predicted"/>
<dbReference type="AlphaFoldDB" id="A0A9D9GW36"/>
<dbReference type="NCBIfam" id="TIGR02988">
    <property type="entry name" value="YaaA_near_RecF"/>
    <property type="match status" value="1"/>
</dbReference>
<name>A0A9D9GW36_9FIRM</name>
<dbReference type="InterPro" id="IPR014330">
    <property type="entry name" value="RNA-bd_S4-rel_YaaA"/>
</dbReference>
<dbReference type="EMBL" id="JADINA010000011">
    <property type="protein sequence ID" value="MBO8425963.1"/>
    <property type="molecule type" value="Genomic_DNA"/>
</dbReference>
<sequence length="72" mass="7883">MKAPTSIAIKTEYITLGQFLKFAQIVDFGGLAKGFLADHEVLVNGEPESRRGRKLYPGDQIAVEGQSYVIAQ</sequence>
<gene>
    <name evidence="2" type="primary">yaaA</name>
    <name evidence="2" type="ORF">IAC61_01405</name>
</gene>
<evidence type="ECO:0000313" key="3">
    <source>
        <dbReference type="Proteomes" id="UP000823634"/>
    </source>
</evidence>
<accession>A0A9D9GW36</accession>
<protein>
    <submittedName>
        <fullName evidence="2">S4 domain-containing protein YaaA</fullName>
    </submittedName>
</protein>
<evidence type="ECO:0000256" key="1">
    <source>
        <dbReference type="PROSITE-ProRule" id="PRU00182"/>
    </source>
</evidence>
<reference evidence="2" key="1">
    <citation type="submission" date="2020-10" db="EMBL/GenBank/DDBJ databases">
        <authorList>
            <person name="Gilroy R."/>
        </authorList>
    </citation>
    <scope>NUCLEOTIDE SEQUENCE</scope>
    <source>
        <strain evidence="2">17113</strain>
    </source>
</reference>
<comment type="caution">
    <text evidence="2">The sequence shown here is derived from an EMBL/GenBank/DDBJ whole genome shotgun (WGS) entry which is preliminary data.</text>
</comment>
<dbReference type="Pfam" id="PF13275">
    <property type="entry name" value="S4_2"/>
    <property type="match status" value="1"/>
</dbReference>
<reference evidence="2" key="2">
    <citation type="journal article" date="2021" name="PeerJ">
        <title>Extensive microbial diversity within the chicken gut microbiome revealed by metagenomics and culture.</title>
        <authorList>
            <person name="Gilroy R."/>
            <person name="Ravi A."/>
            <person name="Getino M."/>
            <person name="Pursley I."/>
            <person name="Horton D.L."/>
            <person name="Alikhan N.F."/>
            <person name="Baker D."/>
            <person name="Gharbi K."/>
            <person name="Hall N."/>
            <person name="Watson M."/>
            <person name="Adriaenssens E.M."/>
            <person name="Foster-Nyarko E."/>
            <person name="Jarju S."/>
            <person name="Secka A."/>
            <person name="Antonio M."/>
            <person name="Oren A."/>
            <person name="Chaudhuri R.R."/>
            <person name="La Ragione R."/>
            <person name="Hildebrand F."/>
            <person name="Pallen M.J."/>
        </authorList>
    </citation>
    <scope>NUCLEOTIDE SEQUENCE</scope>
    <source>
        <strain evidence="2">17113</strain>
    </source>
</reference>
<dbReference type="Gene3D" id="3.10.290.10">
    <property type="entry name" value="RNA-binding S4 domain"/>
    <property type="match status" value="1"/>
</dbReference>
<evidence type="ECO:0000313" key="2">
    <source>
        <dbReference type="EMBL" id="MBO8425963.1"/>
    </source>
</evidence>
<organism evidence="2 3">
    <name type="scientific">Candidatus Alloenteromonas pullistercoris</name>
    <dbReference type="NCBI Taxonomy" id="2840785"/>
    <lineage>
        <taxon>Bacteria</taxon>
        <taxon>Bacillati</taxon>
        <taxon>Bacillota</taxon>
        <taxon>Bacillota incertae sedis</taxon>
        <taxon>Candidatus Alloenteromonas</taxon>
    </lineage>
</organism>
<dbReference type="GO" id="GO:0003723">
    <property type="term" value="F:RNA binding"/>
    <property type="evidence" value="ECO:0007669"/>
    <property type="project" value="UniProtKB-KW"/>
</dbReference>